<accession>A0ABY1N780</accession>
<evidence type="ECO:0008006" key="3">
    <source>
        <dbReference type="Google" id="ProtNLM"/>
    </source>
</evidence>
<keyword evidence="2" id="KW-1185">Reference proteome</keyword>
<name>A0ABY1N780_9FLAO</name>
<comment type="caution">
    <text evidence="1">The sequence shown here is derived from an EMBL/GenBank/DDBJ whole genome shotgun (WGS) entry which is preliminary data.</text>
</comment>
<gene>
    <name evidence="1" type="ORF">SAMN06264346_10193</name>
</gene>
<dbReference type="EMBL" id="FXTZ01000001">
    <property type="protein sequence ID" value="SMP02247.1"/>
    <property type="molecule type" value="Genomic_DNA"/>
</dbReference>
<protein>
    <recommendedName>
        <fullName evidence="3">Transposase</fullName>
    </recommendedName>
</protein>
<evidence type="ECO:0000313" key="2">
    <source>
        <dbReference type="Proteomes" id="UP001157960"/>
    </source>
</evidence>
<reference evidence="1 2" key="1">
    <citation type="submission" date="2017-05" db="EMBL/GenBank/DDBJ databases">
        <authorList>
            <person name="Varghese N."/>
            <person name="Submissions S."/>
        </authorList>
    </citation>
    <scope>NUCLEOTIDE SEQUENCE [LARGE SCALE GENOMIC DNA]</scope>
    <source>
        <strain evidence="1 2">DSM 28214</strain>
    </source>
</reference>
<organism evidence="1 2">
    <name type="scientific">Chryseobacterium profundimaris</name>
    <dbReference type="NCBI Taxonomy" id="1387275"/>
    <lineage>
        <taxon>Bacteria</taxon>
        <taxon>Pseudomonadati</taxon>
        <taxon>Bacteroidota</taxon>
        <taxon>Flavobacteriia</taxon>
        <taxon>Flavobacteriales</taxon>
        <taxon>Weeksellaceae</taxon>
        <taxon>Chryseobacterium group</taxon>
        <taxon>Chryseobacterium</taxon>
    </lineage>
</organism>
<evidence type="ECO:0000313" key="1">
    <source>
        <dbReference type="EMBL" id="SMP02247.1"/>
    </source>
</evidence>
<proteinExistence type="predicted"/>
<dbReference type="Proteomes" id="UP001157960">
    <property type="component" value="Unassembled WGS sequence"/>
</dbReference>
<sequence length="49" mass="5555">MVTLKKHDAILQTNSIDSINFVIKKVQKGRSNKGQDEVLSTNKIQMKLI</sequence>